<evidence type="ECO:0000259" key="2">
    <source>
        <dbReference type="Pfam" id="PF19427"/>
    </source>
</evidence>
<feature type="region of interest" description="Disordered" evidence="1">
    <location>
        <begin position="1"/>
        <end position="31"/>
    </location>
</feature>
<dbReference type="GO" id="GO:0008356">
    <property type="term" value="P:asymmetric cell division"/>
    <property type="evidence" value="ECO:0007669"/>
    <property type="project" value="InterPro"/>
</dbReference>
<dbReference type="GO" id="GO:0045176">
    <property type="term" value="P:apical protein localization"/>
    <property type="evidence" value="ECO:0007669"/>
    <property type="project" value="TreeGrafter"/>
</dbReference>
<dbReference type="OMA" id="SAITERC"/>
<dbReference type="Proteomes" id="UP000318571">
    <property type="component" value="Chromosome 3"/>
</dbReference>
<feature type="domain" description="Protein inscuteable homologue C-terminal" evidence="2">
    <location>
        <begin position="125"/>
        <end position="535"/>
    </location>
</feature>
<dbReference type="SUPFAM" id="SSF48371">
    <property type="entry name" value="ARM repeat"/>
    <property type="match status" value="1"/>
</dbReference>
<sequence length="535" mass="58725">MLQSKPVAGPEVDTGSNPRDGREESPPNGMFWAGNVKDTIRAIQARAHSISAVFAKLCRQLGHRGGVQKLVPLVQGLSHQVHLFLVEYNKYNHLQVSLPGYRPRNSSKSPGKTRKPLRSNGSSTLEIPEEILHQQRLLLQACDKLKLTMSRHQMQQQSNTSMNEIVDVITQLGAVFTKLIELMLSKEIKSSVEALDERSVSDLVVLRQSVDSIITLALEGNHLCRLIAKHGGVRSLLTIAVDDRLRNVRVNAFRALGTVCCVLEGIMELEDAGGIQILSDTLRDSNATEEEKSEAAGLLAQVTSPWIENNSSIEGLSRHLSQLVDSLTCLSKNTKSAETFLLSSAALANLTFMEPSVVHLIQKHNSVKVLVDSVREQKAISIYIQDQVAAVLANMAANVDSREEVVKHGGLSILLRFIHAEPPTRPQRPEDFAQMAATERVQQKSAIALSRLCNDPKLAEQVVRLNGLSRLVELCKNESARVGSDGVLVSCLAAVRKISSSCGAKYFEELDAAELVEPRLLDSFLIFSSKNESFV</sequence>
<dbReference type="EMBL" id="VCGU01000007">
    <property type="protein sequence ID" value="TRY73889.1"/>
    <property type="molecule type" value="Genomic_DNA"/>
</dbReference>
<gene>
    <name evidence="3" type="ORF">TCAL_02252</name>
</gene>
<accession>A0A553P890</accession>
<dbReference type="AlphaFoldDB" id="A0A553P890"/>
<dbReference type="CDD" id="cd21966">
    <property type="entry name" value="INSC_LBD"/>
    <property type="match status" value="1"/>
</dbReference>
<reference evidence="3 4" key="1">
    <citation type="journal article" date="2018" name="Nat. Ecol. Evol.">
        <title>Genomic signatures of mitonuclear coevolution across populations of Tigriopus californicus.</title>
        <authorList>
            <person name="Barreto F.S."/>
            <person name="Watson E.T."/>
            <person name="Lima T.G."/>
            <person name="Willett C.S."/>
            <person name="Edmands S."/>
            <person name="Li W."/>
            <person name="Burton R.S."/>
        </authorList>
    </citation>
    <scope>NUCLEOTIDE SEQUENCE [LARGE SCALE GENOMIC DNA]</scope>
    <source>
        <strain evidence="3 4">San Diego</strain>
    </source>
</reference>
<protein>
    <recommendedName>
        <fullName evidence="2">Protein inscuteable homologue C-terminal domain-containing protein</fullName>
    </recommendedName>
</protein>
<evidence type="ECO:0000256" key="1">
    <source>
        <dbReference type="SAM" id="MobiDB-lite"/>
    </source>
</evidence>
<evidence type="ECO:0000313" key="4">
    <source>
        <dbReference type="Proteomes" id="UP000318571"/>
    </source>
</evidence>
<feature type="region of interest" description="Disordered" evidence="1">
    <location>
        <begin position="99"/>
        <end position="124"/>
    </location>
</feature>
<dbReference type="Gene3D" id="1.25.10.10">
    <property type="entry name" value="Leucine-rich Repeat Variant"/>
    <property type="match status" value="1"/>
</dbReference>
<name>A0A553P890_TIGCA</name>
<dbReference type="SMART" id="SM00185">
    <property type="entry name" value="ARM"/>
    <property type="match status" value="4"/>
</dbReference>
<dbReference type="GO" id="GO:0009786">
    <property type="term" value="P:regulation of asymmetric cell division"/>
    <property type="evidence" value="ECO:0007669"/>
    <property type="project" value="TreeGrafter"/>
</dbReference>
<proteinExistence type="predicted"/>
<dbReference type="GO" id="GO:0045179">
    <property type="term" value="C:apical cortex"/>
    <property type="evidence" value="ECO:0007669"/>
    <property type="project" value="TreeGrafter"/>
</dbReference>
<keyword evidence="4" id="KW-1185">Reference proteome</keyword>
<evidence type="ECO:0000313" key="3">
    <source>
        <dbReference type="EMBL" id="TRY73889.1"/>
    </source>
</evidence>
<dbReference type="InterPro" id="IPR045789">
    <property type="entry name" value="Insc_C"/>
</dbReference>
<dbReference type="GO" id="GO:0000132">
    <property type="term" value="P:establishment of mitotic spindle orientation"/>
    <property type="evidence" value="ECO:0007669"/>
    <property type="project" value="TreeGrafter"/>
</dbReference>
<dbReference type="InterPro" id="IPR011989">
    <property type="entry name" value="ARM-like"/>
</dbReference>
<organism evidence="3 4">
    <name type="scientific">Tigriopus californicus</name>
    <name type="common">Marine copepod</name>
    <dbReference type="NCBI Taxonomy" id="6832"/>
    <lineage>
        <taxon>Eukaryota</taxon>
        <taxon>Metazoa</taxon>
        <taxon>Ecdysozoa</taxon>
        <taxon>Arthropoda</taxon>
        <taxon>Crustacea</taxon>
        <taxon>Multicrustacea</taxon>
        <taxon>Hexanauplia</taxon>
        <taxon>Copepoda</taxon>
        <taxon>Harpacticoida</taxon>
        <taxon>Harpacticidae</taxon>
        <taxon>Tigriopus</taxon>
    </lineage>
</organism>
<dbReference type="PANTHER" id="PTHR21386:SF0">
    <property type="entry name" value="PROTEIN INSCUTEABLE HOMOLOG"/>
    <property type="match status" value="1"/>
</dbReference>
<dbReference type="InterPro" id="IPR016024">
    <property type="entry name" value="ARM-type_fold"/>
</dbReference>
<dbReference type="InterPro" id="IPR000225">
    <property type="entry name" value="Armadillo"/>
</dbReference>
<dbReference type="InterPro" id="IPR039921">
    <property type="entry name" value="Inscuteable"/>
</dbReference>
<dbReference type="PANTHER" id="PTHR21386">
    <property type="entry name" value="INSCUTEABLE"/>
    <property type="match status" value="1"/>
</dbReference>
<dbReference type="STRING" id="6832.A0A553P890"/>
<dbReference type="GO" id="GO:0008093">
    <property type="term" value="F:cytoskeletal anchor activity"/>
    <property type="evidence" value="ECO:0007669"/>
    <property type="project" value="TreeGrafter"/>
</dbReference>
<dbReference type="Pfam" id="PF19427">
    <property type="entry name" value="Insc_C"/>
    <property type="match status" value="1"/>
</dbReference>
<comment type="caution">
    <text evidence="3">The sequence shown here is derived from an EMBL/GenBank/DDBJ whole genome shotgun (WGS) entry which is preliminary data.</text>
</comment>